<dbReference type="Proteomes" id="UP001529510">
    <property type="component" value="Unassembled WGS sequence"/>
</dbReference>
<dbReference type="AlphaFoldDB" id="A0ABD0PST7"/>
<feature type="non-terminal residue" evidence="1">
    <location>
        <position position="1"/>
    </location>
</feature>
<evidence type="ECO:0000313" key="1">
    <source>
        <dbReference type="EMBL" id="KAL0177094.1"/>
    </source>
</evidence>
<name>A0ABD0PST7_CIRMR</name>
<evidence type="ECO:0000313" key="2">
    <source>
        <dbReference type="Proteomes" id="UP001529510"/>
    </source>
</evidence>
<gene>
    <name evidence="1" type="ORF">M9458_025988</name>
</gene>
<protein>
    <submittedName>
        <fullName evidence="1">Uncharacterized protein</fullName>
    </submittedName>
</protein>
<reference evidence="1 2" key="1">
    <citation type="submission" date="2024-05" db="EMBL/GenBank/DDBJ databases">
        <title>Genome sequencing and assembly of Indian major carp, Cirrhinus mrigala (Hamilton, 1822).</title>
        <authorList>
            <person name="Mohindra V."/>
            <person name="Chowdhury L.M."/>
            <person name="Lal K."/>
            <person name="Jena J.K."/>
        </authorList>
    </citation>
    <scope>NUCLEOTIDE SEQUENCE [LARGE SCALE GENOMIC DNA]</scope>
    <source>
        <strain evidence="1">CM1030</strain>
        <tissue evidence="1">Blood</tissue>
    </source>
</reference>
<feature type="non-terminal residue" evidence="1">
    <location>
        <position position="54"/>
    </location>
</feature>
<accession>A0ABD0PST7</accession>
<sequence length="54" mass="5975">HHRHQGWRITHLHLQPLSPGLCLGPSAYQLHWAPSSPQTSALLAVPRRSVPLAP</sequence>
<comment type="caution">
    <text evidence="1">The sequence shown here is derived from an EMBL/GenBank/DDBJ whole genome shotgun (WGS) entry which is preliminary data.</text>
</comment>
<dbReference type="EMBL" id="JAMKFB020000013">
    <property type="protein sequence ID" value="KAL0177094.1"/>
    <property type="molecule type" value="Genomic_DNA"/>
</dbReference>
<keyword evidence="2" id="KW-1185">Reference proteome</keyword>
<organism evidence="1 2">
    <name type="scientific">Cirrhinus mrigala</name>
    <name type="common">Mrigala</name>
    <dbReference type="NCBI Taxonomy" id="683832"/>
    <lineage>
        <taxon>Eukaryota</taxon>
        <taxon>Metazoa</taxon>
        <taxon>Chordata</taxon>
        <taxon>Craniata</taxon>
        <taxon>Vertebrata</taxon>
        <taxon>Euteleostomi</taxon>
        <taxon>Actinopterygii</taxon>
        <taxon>Neopterygii</taxon>
        <taxon>Teleostei</taxon>
        <taxon>Ostariophysi</taxon>
        <taxon>Cypriniformes</taxon>
        <taxon>Cyprinidae</taxon>
        <taxon>Labeoninae</taxon>
        <taxon>Labeonini</taxon>
        <taxon>Cirrhinus</taxon>
    </lineage>
</organism>
<proteinExistence type="predicted"/>